<keyword evidence="2" id="KW-1185">Reference proteome</keyword>
<organism evidence="1 2">
    <name type="scientific">Meripilus lineatus</name>
    <dbReference type="NCBI Taxonomy" id="2056292"/>
    <lineage>
        <taxon>Eukaryota</taxon>
        <taxon>Fungi</taxon>
        <taxon>Dikarya</taxon>
        <taxon>Basidiomycota</taxon>
        <taxon>Agaricomycotina</taxon>
        <taxon>Agaricomycetes</taxon>
        <taxon>Polyporales</taxon>
        <taxon>Meripilaceae</taxon>
        <taxon>Meripilus</taxon>
    </lineage>
</organism>
<dbReference type="InterPro" id="IPR018786">
    <property type="entry name" value="Mit_KHE1"/>
</dbReference>
<name>A0AAD5YKY7_9APHY</name>
<gene>
    <name evidence="1" type="ORF">NLI96_g1438</name>
</gene>
<proteinExistence type="predicted"/>
<protein>
    <submittedName>
        <fullName evidence="1">Uncharacterized protein</fullName>
    </submittedName>
</protein>
<dbReference type="EMBL" id="JANAWD010000028">
    <property type="protein sequence ID" value="KAJ3490427.1"/>
    <property type="molecule type" value="Genomic_DNA"/>
</dbReference>
<dbReference type="Proteomes" id="UP001212997">
    <property type="component" value="Unassembled WGS sequence"/>
</dbReference>
<evidence type="ECO:0000313" key="2">
    <source>
        <dbReference type="Proteomes" id="UP001212997"/>
    </source>
</evidence>
<accession>A0AAD5YKY7</accession>
<comment type="caution">
    <text evidence="1">The sequence shown here is derived from an EMBL/GenBank/DDBJ whole genome shotgun (WGS) entry which is preliminary data.</text>
</comment>
<evidence type="ECO:0000313" key="1">
    <source>
        <dbReference type="EMBL" id="KAJ3490427.1"/>
    </source>
</evidence>
<dbReference type="AlphaFoldDB" id="A0AAD5YKY7"/>
<reference evidence="1" key="1">
    <citation type="submission" date="2022-07" db="EMBL/GenBank/DDBJ databases">
        <title>Genome Sequence of Physisporinus lineatus.</title>
        <authorList>
            <person name="Buettner E."/>
        </authorList>
    </citation>
    <scope>NUCLEOTIDE SEQUENCE</scope>
    <source>
        <strain evidence="1">VT162</strain>
    </source>
</reference>
<sequence length="138" mass="15684">MSLVQLGKRSMRIIALPLTTASTSPKQERLIYYHFVTPPPKDDRGKDWSRWLGVKAAEIWAGFGRAPEGNWKRKTFLYGERLVDRMDFEELALKSVDTSLGPKLMQLKRSEDKVTSDSPSPLVSAVPSYHCFLADRLT</sequence>
<dbReference type="Pfam" id="PF10173">
    <property type="entry name" value="Mit_KHE1"/>
    <property type="match status" value="1"/>
</dbReference>